<feature type="transmembrane region" description="Helical" evidence="1">
    <location>
        <begin position="45"/>
        <end position="63"/>
    </location>
</feature>
<evidence type="ECO:0000313" key="3">
    <source>
        <dbReference type="Proteomes" id="UP000279470"/>
    </source>
</evidence>
<keyword evidence="1" id="KW-0472">Membrane</keyword>
<proteinExistence type="predicted"/>
<comment type="caution">
    <text evidence="2">The sequence shown here is derived from an EMBL/GenBank/DDBJ whole genome shotgun (WGS) entry which is preliminary data.</text>
</comment>
<protein>
    <submittedName>
        <fullName evidence="2">Uncharacterized protein</fullName>
    </submittedName>
</protein>
<name>A0A429XEH1_9RICK</name>
<keyword evidence="1" id="KW-0812">Transmembrane</keyword>
<keyword evidence="3" id="KW-1185">Reference proteome</keyword>
<dbReference type="Proteomes" id="UP000279470">
    <property type="component" value="Unassembled WGS sequence"/>
</dbReference>
<keyword evidence="1" id="KW-1133">Transmembrane helix</keyword>
<dbReference type="EMBL" id="RXFM01000112">
    <property type="protein sequence ID" value="RST62303.1"/>
    <property type="molecule type" value="Genomic_DNA"/>
</dbReference>
<reference evidence="3" key="1">
    <citation type="submission" date="2018-11" db="EMBL/GenBank/DDBJ databases">
        <title>Phylogenetic, genomic, and biogeographic characterization of a novel and ubiquitous marine invertebrate-associated Rickettsiales parasite, Candidatus Marinoinvertebrata rohwerii, gen. nov., sp. nov.</title>
        <authorList>
            <person name="Klinges J.G."/>
            <person name="Rosales S.M."/>
            <person name="Mcminds R."/>
            <person name="Shaver E.C."/>
            <person name="Shantz A."/>
            <person name="Peters E.C."/>
            <person name="Burkepile D.E."/>
            <person name="Silliman B.R."/>
            <person name="Vega Thurber R.L."/>
        </authorList>
    </citation>
    <scope>NUCLEOTIDE SEQUENCE [LARGE SCALE GENOMIC DNA]</scope>
    <source>
        <strain evidence="3">a_cerv_44</strain>
    </source>
</reference>
<gene>
    <name evidence="2" type="ORF">EIC27_06390</name>
</gene>
<sequence>MNRNDLITKIIKFLIKLKREEKNIGKRHPVKMPKPISPIFSVKKILIIIAIIVSSFYILRAIYVSTVFSTVMEGLENVGASVGLLDEHKTLGYKRKQEALIKIKKKTEEKEVLEKVKRAKEHVIALKQNYISKQVEYEKYVDQHGNYLEGVEVSSDIEKVIDDYRIMQKDFIPILEECEYIIEHDVQTHIKNAERNQKDLKEIKYKIGEFALKGQKGLTEKEMKELDKLVDKVKSMSNLKLTDTRAKILFHYFKYNQPYLYKSKIPELNNCPCEFIVTEIWEELRKDKYFLKNISPLRLHINMQEYSHIIWETSIMEDYE</sequence>
<organism evidence="2 3">
    <name type="scientific">Candidatus Aquarickettsia rohweri</name>
    <dbReference type="NCBI Taxonomy" id="2602574"/>
    <lineage>
        <taxon>Bacteria</taxon>
        <taxon>Pseudomonadati</taxon>
        <taxon>Pseudomonadota</taxon>
        <taxon>Alphaproteobacteria</taxon>
        <taxon>Rickettsiales</taxon>
        <taxon>Candidatus Midichloriaceae</taxon>
        <taxon>Candidatus Aquarickettsia</taxon>
    </lineage>
</organism>
<evidence type="ECO:0000313" key="2">
    <source>
        <dbReference type="EMBL" id="RST62303.1"/>
    </source>
</evidence>
<accession>A0A429XEH1</accession>
<dbReference type="RefSeq" id="WP_126045233.1">
    <property type="nucleotide sequence ID" value="NZ_RXFM01000112.1"/>
</dbReference>
<evidence type="ECO:0000256" key="1">
    <source>
        <dbReference type="SAM" id="Phobius"/>
    </source>
</evidence>
<dbReference type="AlphaFoldDB" id="A0A429XEH1"/>